<evidence type="ECO:0000256" key="7">
    <source>
        <dbReference type="ARBA" id="ARBA00023056"/>
    </source>
</evidence>
<organism evidence="12 13">
    <name type="scientific">Exiguobacterium indicum</name>
    <dbReference type="NCBI Taxonomy" id="296995"/>
    <lineage>
        <taxon>Bacteria</taxon>
        <taxon>Bacillati</taxon>
        <taxon>Bacillota</taxon>
        <taxon>Bacilli</taxon>
        <taxon>Bacillales</taxon>
        <taxon>Bacillales Family XII. Incertae Sedis</taxon>
        <taxon>Exiguobacterium</taxon>
    </lineage>
</organism>
<dbReference type="UniPathway" id="UPA00164"/>
<keyword evidence="4 9" id="KW-0548">Nucleotidyltransferase</keyword>
<dbReference type="HAMAP" id="MF_00624">
    <property type="entry name" value="GlgC"/>
    <property type="match status" value="1"/>
</dbReference>
<gene>
    <name evidence="9 12" type="primary">glgC</name>
    <name evidence="12" type="ORF">AS033_06450</name>
</gene>
<dbReference type="PANTHER" id="PTHR43523">
    <property type="entry name" value="GLUCOSE-1-PHOSPHATE ADENYLYLTRANSFERASE-RELATED"/>
    <property type="match status" value="1"/>
</dbReference>
<proteinExistence type="inferred from homology"/>
<feature type="binding site" evidence="9">
    <location>
        <begin position="180"/>
        <end position="181"/>
    </location>
    <ligand>
        <name>alpha-D-glucose 1-phosphate</name>
        <dbReference type="ChEBI" id="CHEBI:58601"/>
    </ligand>
</feature>
<evidence type="ECO:0000256" key="1">
    <source>
        <dbReference type="ARBA" id="ARBA00010443"/>
    </source>
</evidence>
<keyword evidence="8 9" id="KW-0119">Carbohydrate metabolism</keyword>
<dbReference type="Gene3D" id="3.90.550.10">
    <property type="entry name" value="Spore Coat Polysaccharide Biosynthesis Protein SpsA, Chain A"/>
    <property type="match status" value="1"/>
</dbReference>
<dbReference type="PANTHER" id="PTHR43523:SF2">
    <property type="entry name" value="GLUCOSE-1-PHOSPHATE ADENYLYLTRANSFERASE"/>
    <property type="match status" value="1"/>
</dbReference>
<feature type="site" description="Could play a key role in the communication between the regulatory and the substrate sites" evidence="9">
    <location>
        <position position="99"/>
    </location>
</feature>
<evidence type="ECO:0000313" key="12">
    <source>
        <dbReference type="EMBL" id="KSU49012.1"/>
    </source>
</evidence>
<protein>
    <recommendedName>
        <fullName evidence="9">Glucose-1-phosphate adenylyltransferase</fullName>
        <ecNumber evidence="9">2.7.7.27</ecNumber>
    </recommendedName>
    <alternativeName>
        <fullName evidence="9">ADP-glucose pyrophosphorylase</fullName>
        <shortName evidence="9">ADPGlc PPase</shortName>
    </alternativeName>
    <alternativeName>
        <fullName evidence="9">ADP-glucose synthase</fullName>
    </alternativeName>
</protein>
<sequence length="386" mass="43080">MAKKNVVAMLLAGGEGKRLGALTKHTAKPAVAFGGKYRIIDFPLSNCTNSGIDTVGVLTQYEPLELNRYLGIGSAWDLDRRNGGLTILPPYQAQNGKNWYEGTANAIYRNMSYINQFDPDYVLVLSGDHIYKMDYEQMIEEHRLGGADVTISVREVPWEEAPRFGILNTDDDLRINEFEEKPQNPKSNLASMGIYVFNWDVLKRHLIQDAGDAESSFDFGKNIIPNMLFENLNIRAYKFKGYWKDVGTIQSLWEANMDLLTAEPEFDLYDPSWKVYSVNPNQQPQYIGNAATVETSIINEGCHIEGEINHSVLFHGVDVAEGSLVKDSVIFPNVKIGRDVTIHRAILADGVIVEDGATIGSPDGEVFVIEADSIVKKNEVIKEAIQ</sequence>
<evidence type="ECO:0000256" key="4">
    <source>
        <dbReference type="ARBA" id="ARBA00022695"/>
    </source>
</evidence>
<evidence type="ECO:0000259" key="11">
    <source>
        <dbReference type="Pfam" id="PF24894"/>
    </source>
</evidence>
<comment type="subunit">
    <text evidence="9">Homotetramer.</text>
</comment>
<dbReference type="SUPFAM" id="SSF51161">
    <property type="entry name" value="Trimeric LpxA-like enzymes"/>
    <property type="match status" value="1"/>
</dbReference>
<evidence type="ECO:0000256" key="8">
    <source>
        <dbReference type="ARBA" id="ARBA00023277"/>
    </source>
</evidence>
<evidence type="ECO:0000259" key="10">
    <source>
        <dbReference type="Pfam" id="PF00483"/>
    </source>
</evidence>
<keyword evidence="6 9" id="KW-0067">ATP-binding</keyword>
<comment type="caution">
    <text evidence="12">The sequence shown here is derived from an EMBL/GenBank/DDBJ whole genome shotgun (WGS) entry which is preliminary data.</text>
</comment>
<dbReference type="Proteomes" id="UP000053797">
    <property type="component" value="Unassembled WGS sequence"/>
</dbReference>
<dbReference type="GO" id="GO:0005978">
    <property type="term" value="P:glycogen biosynthetic process"/>
    <property type="evidence" value="ECO:0007669"/>
    <property type="project" value="UniProtKB-UniRule"/>
</dbReference>
<comment type="function">
    <text evidence="9">Involved in the biosynthesis of ADP-glucose, a building block required for the elongation reactions to produce glycogen. Catalyzes the reaction between ATP and alpha-D-glucose 1-phosphate (G1P) to produce pyrophosphate and ADP-Glc.</text>
</comment>
<dbReference type="EMBL" id="LNQL01000002">
    <property type="protein sequence ID" value="KSU49012.1"/>
    <property type="molecule type" value="Genomic_DNA"/>
</dbReference>
<dbReference type="SUPFAM" id="SSF53448">
    <property type="entry name" value="Nucleotide-diphospho-sugar transferases"/>
    <property type="match status" value="1"/>
</dbReference>
<dbReference type="PROSITE" id="PS00809">
    <property type="entry name" value="ADP_GLC_PYROPHOSPH_2"/>
    <property type="match status" value="1"/>
</dbReference>
<dbReference type="InterPro" id="IPR056818">
    <property type="entry name" value="GlmU/GlgC-like_hexapep"/>
</dbReference>
<feature type="binding site" evidence="9">
    <location>
        <position position="191"/>
    </location>
    <ligand>
        <name>alpha-D-glucose 1-phosphate</name>
        <dbReference type="ChEBI" id="CHEBI:58601"/>
    </ligand>
</feature>
<feature type="binding site" evidence="9">
    <location>
        <position position="100"/>
    </location>
    <ligand>
        <name>alpha-D-glucose 1-phosphate</name>
        <dbReference type="ChEBI" id="CHEBI:58601"/>
    </ligand>
</feature>
<evidence type="ECO:0000256" key="5">
    <source>
        <dbReference type="ARBA" id="ARBA00022741"/>
    </source>
</evidence>
<feature type="domain" description="Glucose-1-phosphate adenylyltransferase/Bifunctional protein GlmU-like C-terminal hexapeptide" evidence="11">
    <location>
        <begin position="289"/>
        <end position="361"/>
    </location>
</feature>
<dbReference type="GO" id="GO:0005524">
    <property type="term" value="F:ATP binding"/>
    <property type="evidence" value="ECO:0007669"/>
    <property type="project" value="UniProtKB-KW"/>
</dbReference>
<keyword evidence="2 9" id="KW-0321">Glycogen metabolism</keyword>
<dbReference type="EC" id="2.7.7.27" evidence="9"/>
<dbReference type="NCBIfam" id="NF003670">
    <property type="entry name" value="PRK05293.1"/>
    <property type="match status" value="1"/>
</dbReference>
<dbReference type="InterPro" id="IPR011831">
    <property type="entry name" value="ADP-Glc_PPase"/>
</dbReference>
<keyword evidence="7 9" id="KW-0320">Glycogen biosynthesis</keyword>
<dbReference type="GO" id="GO:0008878">
    <property type="term" value="F:glucose-1-phosphate adenylyltransferase activity"/>
    <property type="evidence" value="ECO:0007669"/>
    <property type="project" value="UniProtKB-UniRule"/>
</dbReference>
<dbReference type="NCBIfam" id="TIGR02091">
    <property type="entry name" value="glgC"/>
    <property type="match status" value="1"/>
</dbReference>
<evidence type="ECO:0000313" key="13">
    <source>
        <dbReference type="Proteomes" id="UP000053797"/>
    </source>
</evidence>
<dbReference type="Pfam" id="PF24894">
    <property type="entry name" value="Hexapep_GlmU"/>
    <property type="match status" value="1"/>
</dbReference>
<dbReference type="InterPro" id="IPR005835">
    <property type="entry name" value="NTP_transferase_dom"/>
</dbReference>
<keyword evidence="5 9" id="KW-0547">Nucleotide-binding</keyword>
<dbReference type="CDD" id="cd04651">
    <property type="entry name" value="LbH_G1P_AT_C"/>
    <property type="match status" value="1"/>
</dbReference>
<dbReference type="InterPro" id="IPR011004">
    <property type="entry name" value="Trimer_LpxA-like_sf"/>
</dbReference>
<comment type="catalytic activity">
    <reaction evidence="9">
        <text>alpha-D-glucose 1-phosphate + ATP + H(+) = ADP-alpha-D-glucose + diphosphate</text>
        <dbReference type="Rhea" id="RHEA:12120"/>
        <dbReference type="ChEBI" id="CHEBI:15378"/>
        <dbReference type="ChEBI" id="CHEBI:30616"/>
        <dbReference type="ChEBI" id="CHEBI:33019"/>
        <dbReference type="ChEBI" id="CHEBI:57498"/>
        <dbReference type="ChEBI" id="CHEBI:58601"/>
        <dbReference type="EC" id="2.7.7.27"/>
    </reaction>
</comment>
<evidence type="ECO:0000256" key="2">
    <source>
        <dbReference type="ARBA" id="ARBA00022600"/>
    </source>
</evidence>
<dbReference type="PROSITE" id="PS00810">
    <property type="entry name" value="ADP_GLC_PYROPHOSPH_3"/>
    <property type="match status" value="1"/>
</dbReference>
<accession>A0A0V8GFH8</accession>
<name>A0A0V8GFH8_9BACL</name>
<reference evidence="12 13" key="1">
    <citation type="journal article" date="2015" name="Int. J. Syst. Evol. Microbiol.">
        <title>Exiguobacterium enclense sp. nov., isolated from sediment.</title>
        <authorList>
            <person name="Dastager S.G."/>
            <person name="Mawlankar R."/>
            <person name="Sonalkar V.V."/>
            <person name="Thorat M.N."/>
            <person name="Mual P."/>
            <person name="Verma A."/>
            <person name="Krishnamurthi S."/>
            <person name="Tang S.K."/>
            <person name="Li W.J."/>
        </authorList>
    </citation>
    <scope>NUCLEOTIDE SEQUENCE [LARGE SCALE GENOMIC DNA]</scope>
    <source>
        <strain evidence="12 13">NIO-1109</strain>
    </source>
</reference>
<feature type="binding site" evidence="9">
    <location>
        <position position="165"/>
    </location>
    <ligand>
        <name>alpha-D-glucose 1-phosphate</name>
        <dbReference type="ChEBI" id="CHEBI:58601"/>
    </ligand>
</feature>
<dbReference type="CDD" id="cd02508">
    <property type="entry name" value="ADP_Glucose_PP"/>
    <property type="match status" value="1"/>
</dbReference>
<dbReference type="Gene3D" id="2.160.10.10">
    <property type="entry name" value="Hexapeptide repeat proteins"/>
    <property type="match status" value="1"/>
</dbReference>
<dbReference type="Pfam" id="PF00483">
    <property type="entry name" value="NTP_transferase"/>
    <property type="match status" value="1"/>
</dbReference>
<dbReference type="AlphaFoldDB" id="A0A0V8GFH8"/>
<dbReference type="InterPro" id="IPR005836">
    <property type="entry name" value="ADP_Glu_pyroP_CS"/>
</dbReference>
<evidence type="ECO:0000256" key="3">
    <source>
        <dbReference type="ARBA" id="ARBA00022679"/>
    </source>
</evidence>
<feature type="domain" description="Nucleotidyl transferase" evidence="10">
    <location>
        <begin position="8"/>
        <end position="260"/>
    </location>
</feature>
<evidence type="ECO:0000256" key="9">
    <source>
        <dbReference type="HAMAP-Rule" id="MF_00624"/>
    </source>
</evidence>
<dbReference type="RefSeq" id="WP_058265030.1">
    <property type="nucleotide sequence ID" value="NZ_FMYN01000002.1"/>
</dbReference>
<dbReference type="OrthoDB" id="9801810at2"/>
<dbReference type="PROSITE" id="PS00808">
    <property type="entry name" value="ADP_GLC_PYROPHOSPH_1"/>
    <property type="match status" value="1"/>
</dbReference>
<comment type="pathway">
    <text evidence="9">Glycan biosynthesis; glycogen biosynthesis.</text>
</comment>
<feature type="site" description="Could play a key role in the communication between the regulatory and the substrate sites" evidence="9">
    <location>
        <position position="60"/>
    </location>
</feature>
<comment type="similarity">
    <text evidence="1 9">Belongs to the bacterial/plant glucose-1-phosphate adenylyltransferase family.</text>
</comment>
<dbReference type="InterPro" id="IPR023049">
    <property type="entry name" value="GlgC_bac"/>
</dbReference>
<keyword evidence="3 9" id="KW-0808">Transferase</keyword>
<evidence type="ECO:0000256" key="6">
    <source>
        <dbReference type="ARBA" id="ARBA00022840"/>
    </source>
</evidence>
<dbReference type="InterPro" id="IPR029044">
    <property type="entry name" value="Nucleotide-diphossugar_trans"/>
</dbReference>